<evidence type="ECO:0000313" key="2">
    <source>
        <dbReference type="Proteomes" id="UP000053424"/>
    </source>
</evidence>
<dbReference type="Proteomes" id="UP000053424">
    <property type="component" value="Unassembled WGS sequence"/>
</dbReference>
<sequence length="94" mass="10437">MRGGCIVPEHNRKIYKIGSAVVDTRSIVHHFERGTGSCFTTGFDDSITDVYFRIPGPFRKSSDQWMGLLDALAAMCVRASGKERSFLRVVGRGI</sequence>
<dbReference type="EMBL" id="KN831836">
    <property type="protein sequence ID" value="KIM34989.1"/>
    <property type="molecule type" value="Genomic_DNA"/>
</dbReference>
<gene>
    <name evidence="1" type="ORF">M413DRAFT_370422</name>
</gene>
<name>A0A0C3BSE4_HEBCY</name>
<reference evidence="2" key="2">
    <citation type="submission" date="2015-01" db="EMBL/GenBank/DDBJ databases">
        <title>Evolutionary Origins and Diversification of the Mycorrhizal Mutualists.</title>
        <authorList>
            <consortium name="DOE Joint Genome Institute"/>
            <consortium name="Mycorrhizal Genomics Consortium"/>
            <person name="Kohler A."/>
            <person name="Kuo A."/>
            <person name="Nagy L.G."/>
            <person name="Floudas D."/>
            <person name="Copeland A."/>
            <person name="Barry K.W."/>
            <person name="Cichocki N."/>
            <person name="Veneault-Fourrey C."/>
            <person name="LaButti K."/>
            <person name="Lindquist E.A."/>
            <person name="Lipzen A."/>
            <person name="Lundell T."/>
            <person name="Morin E."/>
            <person name="Murat C."/>
            <person name="Riley R."/>
            <person name="Ohm R."/>
            <person name="Sun H."/>
            <person name="Tunlid A."/>
            <person name="Henrissat B."/>
            <person name="Grigoriev I.V."/>
            <person name="Hibbett D.S."/>
            <person name="Martin F."/>
        </authorList>
    </citation>
    <scope>NUCLEOTIDE SEQUENCE [LARGE SCALE GENOMIC DNA]</scope>
    <source>
        <strain evidence="2">h7</strain>
    </source>
</reference>
<organism evidence="1 2">
    <name type="scientific">Hebeloma cylindrosporum</name>
    <dbReference type="NCBI Taxonomy" id="76867"/>
    <lineage>
        <taxon>Eukaryota</taxon>
        <taxon>Fungi</taxon>
        <taxon>Dikarya</taxon>
        <taxon>Basidiomycota</taxon>
        <taxon>Agaricomycotina</taxon>
        <taxon>Agaricomycetes</taxon>
        <taxon>Agaricomycetidae</taxon>
        <taxon>Agaricales</taxon>
        <taxon>Agaricineae</taxon>
        <taxon>Hymenogastraceae</taxon>
        <taxon>Hebeloma</taxon>
    </lineage>
</organism>
<dbReference type="HOGENOM" id="CLU_2386421_0_0_1"/>
<keyword evidence="2" id="KW-1185">Reference proteome</keyword>
<evidence type="ECO:0000313" key="1">
    <source>
        <dbReference type="EMBL" id="KIM34989.1"/>
    </source>
</evidence>
<reference evidence="1 2" key="1">
    <citation type="submission" date="2014-04" db="EMBL/GenBank/DDBJ databases">
        <authorList>
            <consortium name="DOE Joint Genome Institute"/>
            <person name="Kuo A."/>
            <person name="Gay G."/>
            <person name="Dore J."/>
            <person name="Kohler A."/>
            <person name="Nagy L.G."/>
            <person name="Floudas D."/>
            <person name="Copeland A."/>
            <person name="Barry K.W."/>
            <person name="Cichocki N."/>
            <person name="Veneault-Fourrey C."/>
            <person name="LaButti K."/>
            <person name="Lindquist E.A."/>
            <person name="Lipzen A."/>
            <person name="Lundell T."/>
            <person name="Morin E."/>
            <person name="Murat C."/>
            <person name="Sun H."/>
            <person name="Tunlid A."/>
            <person name="Henrissat B."/>
            <person name="Grigoriev I.V."/>
            <person name="Hibbett D.S."/>
            <person name="Martin F."/>
            <person name="Nordberg H.P."/>
            <person name="Cantor M.N."/>
            <person name="Hua S.X."/>
        </authorList>
    </citation>
    <scope>NUCLEOTIDE SEQUENCE [LARGE SCALE GENOMIC DNA]</scope>
    <source>
        <strain evidence="2">h7</strain>
    </source>
</reference>
<dbReference type="AlphaFoldDB" id="A0A0C3BSE4"/>
<accession>A0A0C3BSE4</accession>
<proteinExistence type="predicted"/>
<protein>
    <submittedName>
        <fullName evidence="1">Uncharacterized protein</fullName>
    </submittedName>
</protein>